<evidence type="ECO:0000313" key="8">
    <source>
        <dbReference type="Proteomes" id="UP001329430"/>
    </source>
</evidence>
<keyword evidence="2" id="KW-0256">Endoplasmic reticulum</keyword>
<feature type="transmembrane region" description="Helical" evidence="6">
    <location>
        <begin position="12"/>
        <end position="36"/>
    </location>
</feature>
<dbReference type="GO" id="GO:0031410">
    <property type="term" value="C:cytoplasmic vesicle"/>
    <property type="evidence" value="ECO:0007669"/>
    <property type="project" value="UniProtKB-KW"/>
</dbReference>
<evidence type="ECO:0000256" key="1">
    <source>
        <dbReference type="ARBA" id="ARBA00022692"/>
    </source>
</evidence>
<evidence type="ECO:0000256" key="5">
    <source>
        <dbReference type="ARBA" id="ARBA00023329"/>
    </source>
</evidence>
<dbReference type="GO" id="GO:0070072">
    <property type="term" value="P:vacuolar proton-transporting V-type ATPase complex assembly"/>
    <property type="evidence" value="ECO:0007669"/>
    <property type="project" value="InterPro"/>
</dbReference>
<comment type="caution">
    <text evidence="7">The sequence shown here is derived from an EMBL/GenBank/DDBJ whole genome shotgun (WGS) entry which is preliminary data.</text>
</comment>
<keyword evidence="3 6" id="KW-1133">Transmembrane helix</keyword>
<dbReference type="InterPro" id="IPR019013">
    <property type="entry name" value="Vma21"/>
</dbReference>
<gene>
    <name evidence="7" type="ORF">RI129_007764</name>
</gene>
<evidence type="ECO:0000256" key="3">
    <source>
        <dbReference type="ARBA" id="ARBA00022989"/>
    </source>
</evidence>
<dbReference type="PANTHER" id="PTHR31792">
    <property type="entry name" value="VACUOLAR ATPASE ASSEMBLY INTEGRAL MEMBRANE PROTEIN VMA21"/>
    <property type="match status" value="1"/>
</dbReference>
<organism evidence="7 8">
    <name type="scientific">Pyrocoelia pectoralis</name>
    <dbReference type="NCBI Taxonomy" id="417401"/>
    <lineage>
        <taxon>Eukaryota</taxon>
        <taxon>Metazoa</taxon>
        <taxon>Ecdysozoa</taxon>
        <taxon>Arthropoda</taxon>
        <taxon>Hexapoda</taxon>
        <taxon>Insecta</taxon>
        <taxon>Pterygota</taxon>
        <taxon>Neoptera</taxon>
        <taxon>Endopterygota</taxon>
        <taxon>Coleoptera</taxon>
        <taxon>Polyphaga</taxon>
        <taxon>Elateriformia</taxon>
        <taxon>Elateroidea</taxon>
        <taxon>Lampyridae</taxon>
        <taxon>Lampyrinae</taxon>
        <taxon>Pyrocoelia</taxon>
    </lineage>
</organism>
<feature type="transmembrane region" description="Helical" evidence="6">
    <location>
        <begin position="56"/>
        <end position="75"/>
    </location>
</feature>
<reference evidence="7 8" key="1">
    <citation type="journal article" date="2024" name="Insects">
        <title>An Improved Chromosome-Level Genome Assembly of the Firefly Pyrocoelia pectoralis.</title>
        <authorList>
            <person name="Fu X."/>
            <person name="Meyer-Rochow V.B."/>
            <person name="Ballantyne L."/>
            <person name="Zhu X."/>
        </authorList>
    </citation>
    <scope>NUCLEOTIDE SEQUENCE [LARGE SCALE GENOMIC DNA]</scope>
    <source>
        <strain evidence="7">XCY_ONT2</strain>
    </source>
</reference>
<dbReference type="GO" id="GO:0005789">
    <property type="term" value="C:endoplasmic reticulum membrane"/>
    <property type="evidence" value="ECO:0007669"/>
    <property type="project" value="TreeGrafter"/>
</dbReference>
<dbReference type="PANTHER" id="PTHR31792:SF6">
    <property type="entry name" value="VACUOLAR ATPASE ASSEMBLY INTEGRAL MEMBRANE PROTEIN VMA21 HOMOLOG"/>
    <property type="match status" value="1"/>
</dbReference>
<protein>
    <recommendedName>
        <fullName evidence="9">Vacuolar ATPase assembly integral membrane protein VMA21 homolog</fullName>
    </recommendedName>
</protein>
<evidence type="ECO:0000256" key="6">
    <source>
        <dbReference type="SAM" id="Phobius"/>
    </source>
</evidence>
<evidence type="ECO:0000256" key="4">
    <source>
        <dbReference type="ARBA" id="ARBA00023136"/>
    </source>
</evidence>
<dbReference type="AlphaFoldDB" id="A0AAN7VH23"/>
<sequence length="90" mass="9915">MADAPDFSVFKTVFFYSVLILLLPVFAFFVSKLIVFDAFLSGVSGVSDTASNVTSAIIAVVVLHFALGLFIYKAYSDPEKPREKKDDKID</sequence>
<keyword evidence="5" id="KW-0968">Cytoplasmic vesicle</keyword>
<name>A0AAN7VH23_9COLE</name>
<keyword evidence="1 6" id="KW-0812">Transmembrane</keyword>
<evidence type="ECO:0000313" key="7">
    <source>
        <dbReference type="EMBL" id="KAK5643919.1"/>
    </source>
</evidence>
<evidence type="ECO:0000256" key="2">
    <source>
        <dbReference type="ARBA" id="ARBA00022824"/>
    </source>
</evidence>
<evidence type="ECO:0008006" key="9">
    <source>
        <dbReference type="Google" id="ProtNLM"/>
    </source>
</evidence>
<keyword evidence="8" id="KW-1185">Reference proteome</keyword>
<dbReference type="Pfam" id="PF09446">
    <property type="entry name" value="VMA21"/>
    <property type="match status" value="1"/>
</dbReference>
<dbReference type="EMBL" id="JAVRBK010000005">
    <property type="protein sequence ID" value="KAK5643919.1"/>
    <property type="molecule type" value="Genomic_DNA"/>
</dbReference>
<proteinExistence type="predicted"/>
<dbReference type="Proteomes" id="UP001329430">
    <property type="component" value="Chromosome 5"/>
</dbReference>
<accession>A0AAN7VH23</accession>
<keyword evidence="4 6" id="KW-0472">Membrane</keyword>